<protein>
    <submittedName>
        <fullName evidence="1">Uncharacterized protein</fullName>
    </submittedName>
</protein>
<proteinExistence type="predicted"/>
<reference evidence="1 2" key="1">
    <citation type="submission" date="2013-07" db="EMBL/GenBank/DDBJ databases">
        <title>The Genome Sequence of Cryptococcus heveanensis BCC8398.</title>
        <authorList>
            <consortium name="The Broad Institute Genome Sequencing Platform"/>
            <person name="Cuomo C."/>
            <person name="Litvintseva A."/>
            <person name="Chen Y."/>
            <person name="Heitman J."/>
            <person name="Sun S."/>
            <person name="Springer D."/>
            <person name="Dromer F."/>
            <person name="Young S.K."/>
            <person name="Zeng Q."/>
            <person name="Gargeya S."/>
            <person name="Fitzgerald M."/>
            <person name="Abouelleil A."/>
            <person name="Alvarado L."/>
            <person name="Berlin A.M."/>
            <person name="Chapman S.B."/>
            <person name="Dewar J."/>
            <person name="Goldberg J."/>
            <person name="Griggs A."/>
            <person name="Gujja S."/>
            <person name="Hansen M."/>
            <person name="Howarth C."/>
            <person name="Imamovic A."/>
            <person name="Larimer J."/>
            <person name="McCowan C."/>
            <person name="Murphy C."/>
            <person name="Pearson M."/>
            <person name="Priest M."/>
            <person name="Roberts A."/>
            <person name="Saif S."/>
            <person name="Shea T."/>
            <person name="Sykes S."/>
            <person name="Wortman J."/>
            <person name="Nusbaum C."/>
            <person name="Birren B."/>
        </authorList>
    </citation>
    <scope>NUCLEOTIDE SEQUENCE [LARGE SCALE GENOMIC DNA]</scope>
    <source>
        <strain evidence="1 2">BCC8398</strain>
    </source>
</reference>
<evidence type="ECO:0000313" key="2">
    <source>
        <dbReference type="Proteomes" id="UP000092666"/>
    </source>
</evidence>
<sequence>MTDMPFKTPAIPTRYTDAQRADRRDRLRDAFRQATVTTFENPSKISKLTDKCDQEDLPYILTSYEQQLNDQENVLLDRGLRGVGDFQTVTASAEVTKATASPRKRWVDSAIQYTFDFDEGKTITHAESTLRWPGNRVDDEAGSDSGMLITGCPADGGNSYGLQSMISGVVKTAAGAWIERERELWHLSEDNPVLASLSETLADTETTPDLATLVGAHATRHVTSLFDSCELSSTATFEHDRQGMKFTMDFWGTAHPVSGSGITLRKASCSVHASIDDNGEVHTSTVWSAK</sequence>
<keyword evidence="2" id="KW-1185">Reference proteome</keyword>
<dbReference type="Proteomes" id="UP000092666">
    <property type="component" value="Unassembled WGS sequence"/>
</dbReference>
<dbReference type="AlphaFoldDB" id="A0A1B9GLH0"/>
<gene>
    <name evidence="1" type="ORF">I316_06421</name>
</gene>
<evidence type="ECO:0000313" key="1">
    <source>
        <dbReference type="EMBL" id="OCF31823.1"/>
    </source>
</evidence>
<dbReference type="EMBL" id="KI669512">
    <property type="protein sequence ID" value="OCF31823.1"/>
    <property type="molecule type" value="Genomic_DNA"/>
</dbReference>
<accession>A0A1B9GLH0</accession>
<name>A0A1B9GLH0_9TREE</name>
<organism evidence="1 2">
    <name type="scientific">Kwoniella heveanensis BCC8398</name>
    <dbReference type="NCBI Taxonomy" id="1296120"/>
    <lineage>
        <taxon>Eukaryota</taxon>
        <taxon>Fungi</taxon>
        <taxon>Dikarya</taxon>
        <taxon>Basidiomycota</taxon>
        <taxon>Agaricomycotina</taxon>
        <taxon>Tremellomycetes</taxon>
        <taxon>Tremellales</taxon>
        <taxon>Cryptococcaceae</taxon>
        <taxon>Kwoniella</taxon>
    </lineage>
</organism>
<reference evidence="2" key="2">
    <citation type="submission" date="2013-12" db="EMBL/GenBank/DDBJ databases">
        <title>Evolution of pathogenesis and genome organization in the Tremellales.</title>
        <authorList>
            <person name="Cuomo C."/>
            <person name="Litvintseva A."/>
            <person name="Heitman J."/>
            <person name="Chen Y."/>
            <person name="Sun S."/>
            <person name="Springer D."/>
            <person name="Dromer F."/>
            <person name="Young S."/>
            <person name="Zeng Q."/>
            <person name="Chapman S."/>
            <person name="Gujja S."/>
            <person name="Saif S."/>
            <person name="Birren B."/>
        </authorList>
    </citation>
    <scope>NUCLEOTIDE SEQUENCE [LARGE SCALE GENOMIC DNA]</scope>
    <source>
        <strain evidence="2">BCC8398</strain>
    </source>
</reference>